<dbReference type="Proteomes" id="UP000635565">
    <property type="component" value="Unassembled WGS sequence"/>
</dbReference>
<evidence type="ECO:0000313" key="5">
    <source>
        <dbReference type="Proteomes" id="UP000635565"/>
    </source>
</evidence>
<comment type="caution">
    <text evidence="4">The sequence shown here is derived from an EMBL/GenBank/DDBJ whole genome shotgun (WGS) entry which is preliminary data.</text>
</comment>
<organism evidence="4 5">
    <name type="scientific">Dictyobacter formicarum</name>
    <dbReference type="NCBI Taxonomy" id="2778368"/>
    <lineage>
        <taxon>Bacteria</taxon>
        <taxon>Bacillati</taxon>
        <taxon>Chloroflexota</taxon>
        <taxon>Ktedonobacteria</taxon>
        <taxon>Ktedonobacterales</taxon>
        <taxon>Dictyobacteraceae</taxon>
        <taxon>Dictyobacter</taxon>
    </lineage>
</organism>
<keyword evidence="1" id="KW-0378">Hydrolase</keyword>
<accession>A0ABQ3VNM9</accession>
<keyword evidence="5" id="KW-1185">Reference proteome</keyword>
<dbReference type="PANTHER" id="PTHR11280">
    <property type="entry name" value="GLUCOSAMINE-6-PHOSPHATE ISOMERASE"/>
    <property type="match status" value="1"/>
</dbReference>
<dbReference type="InterPro" id="IPR004547">
    <property type="entry name" value="Glucosamine6P_isomerase"/>
</dbReference>
<reference evidence="4 5" key="1">
    <citation type="journal article" date="2021" name="Int. J. Syst. Evol. Microbiol.">
        <title>Reticulibacter mediterranei gen. nov., sp. nov., within the new family Reticulibacteraceae fam. nov., and Ktedonospora formicarum gen. nov., sp. nov., Ktedonobacter robiniae sp. nov., Dictyobacter formicarum sp. nov. and Dictyobacter arantiisoli sp. nov., belonging to the class Ktedonobacteria.</title>
        <authorList>
            <person name="Yabe S."/>
            <person name="Zheng Y."/>
            <person name="Wang C.M."/>
            <person name="Sakai Y."/>
            <person name="Abe K."/>
            <person name="Yokota A."/>
            <person name="Donadio S."/>
            <person name="Cavaletti L."/>
            <person name="Monciardini P."/>
        </authorList>
    </citation>
    <scope>NUCLEOTIDE SEQUENCE [LARGE SCALE GENOMIC DNA]</scope>
    <source>
        <strain evidence="4 5">SOSP1-9</strain>
    </source>
</reference>
<dbReference type="InterPro" id="IPR037171">
    <property type="entry name" value="NagB/RpiA_transferase-like"/>
</dbReference>
<dbReference type="EMBL" id="BNJJ01000017">
    <property type="protein sequence ID" value="GHO87442.1"/>
    <property type="molecule type" value="Genomic_DNA"/>
</dbReference>
<sequence>MRLIVTDDHAEMSRVAGRLIETAIQLNPTAALVVATGNTPLQAYQELAQLVQQDQVDVSQLRPFQLDEYLHVPATDPRSLFGWSKRAFLDPLQLPVEHMVRLRGDVADIPGACHSYDKAVEATGGFDLAILGLGPNGHLGFNEPPTEADAPTRQVTLTQTSLTSNAGYWDKLEVPTRALTCGMRHLLAARQILLLVSGSHKRDILWQTINGPVTSAVPSSYLQQVSNALVIADRSAWPYPVSPAKIAQEQDNER</sequence>
<dbReference type="InterPro" id="IPR006148">
    <property type="entry name" value="Glc/Gal-6P_isomerase"/>
</dbReference>
<keyword evidence="2" id="KW-0119">Carbohydrate metabolism</keyword>
<name>A0ABQ3VNM9_9CHLR</name>
<evidence type="ECO:0000313" key="4">
    <source>
        <dbReference type="EMBL" id="GHO87442.1"/>
    </source>
</evidence>
<dbReference type="CDD" id="cd01399">
    <property type="entry name" value="GlcN6P_deaminase"/>
    <property type="match status" value="1"/>
</dbReference>
<evidence type="ECO:0000256" key="2">
    <source>
        <dbReference type="ARBA" id="ARBA00023277"/>
    </source>
</evidence>
<dbReference type="PANTHER" id="PTHR11280:SF5">
    <property type="entry name" value="GLUCOSAMINE-6-PHOSPHATE ISOMERASE"/>
    <property type="match status" value="1"/>
</dbReference>
<evidence type="ECO:0000256" key="1">
    <source>
        <dbReference type="ARBA" id="ARBA00022801"/>
    </source>
</evidence>
<dbReference type="SUPFAM" id="SSF100950">
    <property type="entry name" value="NagB/RpiA/CoA transferase-like"/>
    <property type="match status" value="1"/>
</dbReference>
<feature type="domain" description="Glucosamine/galactosamine-6-phosphate isomerase" evidence="3">
    <location>
        <begin position="18"/>
        <end position="227"/>
    </location>
</feature>
<dbReference type="Gene3D" id="3.40.50.1360">
    <property type="match status" value="1"/>
</dbReference>
<dbReference type="Pfam" id="PF01182">
    <property type="entry name" value="Glucosamine_iso"/>
    <property type="match status" value="1"/>
</dbReference>
<dbReference type="RefSeq" id="WP_201365005.1">
    <property type="nucleotide sequence ID" value="NZ_BNJJ01000017.1"/>
</dbReference>
<proteinExistence type="predicted"/>
<protein>
    <submittedName>
        <fullName evidence="4">Glucosamine-6-phosphate deaminase</fullName>
    </submittedName>
</protein>
<evidence type="ECO:0000259" key="3">
    <source>
        <dbReference type="Pfam" id="PF01182"/>
    </source>
</evidence>
<gene>
    <name evidence="4" type="primary">nagB</name>
    <name evidence="4" type="ORF">KSZ_54480</name>
</gene>